<dbReference type="EMBL" id="BAUU01000020">
    <property type="protein sequence ID" value="GAE31550.1"/>
    <property type="molecule type" value="Genomic_DNA"/>
</dbReference>
<dbReference type="Gene3D" id="1.10.357.10">
    <property type="entry name" value="Tetracycline Repressor, domain 2"/>
    <property type="match status" value="1"/>
</dbReference>
<accession>W4QHH2</accession>
<protein>
    <submittedName>
        <fullName evidence="2">Transcriptional regulator</fullName>
    </submittedName>
</protein>
<name>W4QHH2_9BACI</name>
<organism evidence="2 3">
    <name type="scientific">Halalkalibacter hemicellulosilyticusJCM 9152</name>
    <dbReference type="NCBI Taxonomy" id="1236971"/>
    <lineage>
        <taxon>Bacteria</taxon>
        <taxon>Bacillati</taxon>
        <taxon>Bacillota</taxon>
        <taxon>Bacilli</taxon>
        <taxon>Bacillales</taxon>
        <taxon>Bacillaceae</taxon>
        <taxon>Halalkalibacter</taxon>
    </lineage>
</organism>
<dbReference type="AlphaFoldDB" id="W4QHH2"/>
<feature type="domain" description="Transcriptional regulator TetR C-terminal Firmicutes type" evidence="1">
    <location>
        <begin position="28"/>
        <end position="72"/>
    </location>
</feature>
<reference evidence="2" key="1">
    <citation type="journal article" date="2014" name="Genome Announc.">
        <title>Draft Genome Sequences of Three Alkaliphilic Bacillus Strains, Bacillus wakoensis JCM 9140T, Bacillus akibai JCM 9157T, and Bacillus hemicellulosilyticus JCM 9152T.</title>
        <authorList>
            <person name="Yuki M."/>
            <person name="Oshima K."/>
            <person name="Suda W."/>
            <person name="Oshida Y."/>
            <person name="Kitamura K."/>
            <person name="Iida T."/>
            <person name="Hattori M."/>
            <person name="Ohkuma M."/>
        </authorList>
    </citation>
    <scope>NUCLEOTIDE SEQUENCE [LARGE SCALE GENOMIC DNA]</scope>
    <source>
        <strain evidence="2">JCM 9152</strain>
    </source>
</reference>
<dbReference type="Proteomes" id="UP000018895">
    <property type="component" value="Unassembled WGS sequence"/>
</dbReference>
<dbReference type="Pfam" id="PF14278">
    <property type="entry name" value="TetR_C_8"/>
    <property type="match status" value="1"/>
</dbReference>
<evidence type="ECO:0000259" key="1">
    <source>
        <dbReference type="Pfam" id="PF14278"/>
    </source>
</evidence>
<proteinExistence type="predicted"/>
<sequence length="83" mass="9429">MGVSINPGHHALIRILRSANSKARERVTFTTPAFAAFKRYTAYGFYGLLTNWINTGFEISQEELIKEVITITTLIKSTFFNRS</sequence>
<comment type="caution">
    <text evidence="2">The sequence shown here is derived from an EMBL/GenBank/DDBJ whole genome shotgun (WGS) entry which is preliminary data.</text>
</comment>
<gene>
    <name evidence="2" type="ORF">JCM9152_3024</name>
</gene>
<evidence type="ECO:0000313" key="2">
    <source>
        <dbReference type="EMBL" id="GAE31550.1"/>
    </source>
</evidence>
<keyword evidence="3" id="KW-1185">Reference proteome</keyword>
<evidence type="ECO:0000313" key="3">
    <source>
        <dbReference type="Proteomes" id="UP000018895"/>
    </source>
</evidence>
<dbReference type="InterPro" id="IPR039532">
    <property type="entry name" value="TetR_C_Firmicutes"/>
</dbReference>